<evidence type="ECO:0000313" key="3">
    <source>
        <dbReference type="Proteomes" id="UP000271531"/>
    </source>
</evidence>
<comment type="caution">
    <text evidence="2">The sequence shown here is derived from an EMBL/GenBank/DDBJ whole genome shotgun (WGS) entry which is preliminary data.</text>
</comment>
<reference evidence="2 3" key="1">
    <citation type="submission" date="2018-08" db="EMBL/GenBank/DDBJ databases">
        <title>Recombination of ecologically and evolutionarily significant loci maintains genetic cohesion in the Pseudomonas syringae species complex.</title>
        <authorList>
            <person name="Dillon M."/>
            <person name="Thakur S."/>
            <person name="Almeida R.N.D."/>
            <person name="Weir B.S."/>
            <person name="Guttman D.S."/>
        </authorList>
    </citation>
    <scope>NUCLEOTIDE SEQUENCE [LARGE SCALE GENOMIC DNA]</scope>
    <source>
        <strain evidence="2 3">ICMP 4525</strain>
    </source>
</reference>
<name>A0A3M6HJT3_PSEAJ</name>
<feature type="region of interest" description="Disordered" evidence="1">
    <location>
        <begin position="36"/>
        <end position="64"/>
    </location>
</feature>
<protein>
    <submittedName>
        <fullName evidence="2">Uncharacterized protein</fullName>
    </submittedName>
</protein>
<feature type="compositionally biased region" description="Polar residues" evidence="1">
    <location>
        <begin position="52"/>
        <end position="64"/>
    </location>
</feature>
<proteinExistence type="predicted"/>
<evidence type="ECO:0000256" key="1">
    <source>
        <dbReference type="SAM" id="MobiDB-lite"/>
    </source>
</evidence>
<dbReference type="AlphaFoldDB" id="A0A3M6HJT3"/>
<evidence type="ECO:0000313" key="2">
    <source>
        <dbReference type="EMBL" id="RMW05177.1"/>
    </source>
</evidence>
<dbReference type="EMBL" id="RBVA01000324">
    <property type="protein sequence ID" value="RMW05177.1"/>
    <property type="molecule type" value="Genomic_DNA"/>
</dbReference>
<dbReference type="Proteomes" id="UP000271531">
    <property type="component" value="Unassembled WGS sequence"/>
</dbReference>
<accession>A0A3M6HJT3</accession>
<gene>
    <name evidence="2" type="ORF">ALP03_02025</name>
</gene>
<sequence>MFTKKIRKFLLLGVLALLLAAVGYWNISPESFMDQPVSTTRSSTTMQSTPTAFSTCPTARFSTT</sequence>
<feature type="compositionally biased region" description="Low complexity" evidence="1">
    <location>
        <begin position="38"/>
        <end position="51"/>
    </location>
</feature>
<organism evidence="2 3">
    <name type="scientific">Pseudomonas amygdali pv. tabaci</name>
    <name type="common">Pseudomonas syringae pv. tabaci</name>
    <dbReference type="NCBI Taxonomy" id="322"/>
    <lineage>
        <taxon>Bacteria</taxon>
        <taxon>Pseudomonadati</taxon>
        <taxon>Pseudomonadota</taxon>
        <taxon>Gammaproteobacteria</taxon>
        <taxon>Pseudomonadales</taxon>
        <taxon>Pseudomonadaceae</taxon>
        <taxon>Pseudomonas</taxon>
        <taxon>Pseudomonas amygdali</taxon>
    </lineage>
</organism>